<organism evidence="3 4">
    <name type="scientific">Prauserella flavalba</name>
    <dbReference type="NCBI Taxonomy" id="1477506"/>
    <lineage>
        <taxon>Bacteria</taxon>
        <taxon>Bacillati</taxon>
        <taxon>Actinomycetota</taxon>
        <taxon>Actinomycetes</taxon>
        <taxon>Pseudonocardiales</taxon>
        <taxon>Pseudonocardiaceae</taxon>
        <taxon>Prauserella</taxon>
    </lineage>
</organism>
<proteinExistence type="predicted"/>
<keyword evidence="4" id="KW-1185">Reference proteome</keyword>
<dbReference type="RefSeq" id="WP_110336876.1">
    <property type="nucleotide sequence ID" value="NZ_MASU01000005.1"/>
</dbReference>
<feature type="domain" description="ChsH2 rubredoxin-like zinc ribbon" evidence="2">
    <location>
        <begin position="18"/>
        <end position="53"/>
    </location>
</feature>
<evidence type="ECO:0000313" key="4">
    <source>
        <dbReference type="Proteomes" id="UP000247892"/>
    </source>
</evidence>
<dbReference type="OrthoDB" id="7470921at2"/>
<comment type="caution">
    <text evidence="3">The sequence shown here is derived from an EMBL/GenBank/DDBJ whole genome shotgun (WGS) entry which is preliminary data.</text>
</comment>
<evidence type="ECO:0000259" key="2">
    <source>
        <dbReference type="Pfam" id="PF12172"/>
    </source>
</evidence>
<dbReference type="SUPFAM" id="SSF50249">
    <property type="entry name" value="Nucleic acid-binding proteins"/>
    <property type="match status" value="1"/>
</dbReference>
<dbReference type="InterPro" id="IPR022002">
    <property type="entry name" value="ChsH2_Znr"/>
</dbReference>
<evidence type="ECO:0008006" key="5">
    <source>
        <dbReference type="Google" id="ProtNLM"/>
    </source>
</evidence>
<reference evidence="3 4" key="1">
    <citation type="submission" date="2016-07" db="EMBL/GenBank/DDBJ databases">
        <title>Draft genome sequence of Prauserella sp. YIM 121212, isolated from alkaline soil.</title>
        <authorList>
            <person name="Ruckert C."/>
            <person name="Albersmeier A."/>
            <person name="Jiang C.-L."/>
            <person name="Jiang Y."/>
            <person name="Kalinowski J."/>
            <person name="Schneider O."/>
            <person name="Winkler A."/>
            <person name="Zotchev S.B."/>
        </authorList>
    </citation>
    <scope>NUCLEOTIDE SEQUENCE [LARGE SCALE GENOMIC DNA]</scope>
    <source>
        <strain evidence="3 4">YIM 121212</strain>
    </source>
</reference>
<feature type="domain" description="ChsH2 C-terminal OB-fold" evidence="1">
    <location>
        <begin position="55"/>
        <end position="119"/>
    </location>
</feature>
<dbReference type="PANTHER" id="PTHR34075">
    <property type="entry name" value="BLR3430 PROTEIN"/>
    <property type="match status" value="1"/>
</dbReference>
<gene>
    <name evidence="3" type="ORF">BA062_15325</name>
</gene>
<accession>A0A318LQE6</accession>
<dbReference type="InterPro" id="IPR002878">
    <property type="entry name" value="ChsH2_C"/>
</dbReference>
<evidence type="ECO:0000259" key="1">
    <source>
        <dbReference type="Pfam" id="PF01796"/>
    </source>
</evidence>
<dbReference type="EMBL" id="MASU01000005">
    <property type="protein sequence ID" value="PXY36723.1"/>
    <property type="molecule type" value="Genomic_DNA"/>
</dbReference>
<protein>
    <recommendedName>
        <fullName evidence="5">Zn-ribbon domain-containing OB-fold protein</fullName>
    </recommendedName>
</protein>
<sequence>MTIAKPGPTPVPLTEPFWAAARRGELLLQRCRSCGHHQHYPRMLCTRCWCRELDWVPSAGKGRVWTFTVVHRPGHPAWSDDVPYALAIVELDEGPRLLTNVVGLDPADVTVGLPVVARFTEHGDSTIVQFGPEYS</sequence>
<dbReference type="Pfam" id="PF12172">
    <property type="entry name" value="zf-ChsH2"/>
    <property type="match status" value="1"/>
</dbReference>
<dbReference type="InterPro" id="IPR012340">
    <property type="entry name" value="NA-bd_OB-fold"/>
</dbReference>
<dbReference type="Gene3D" id="6.10.30.10">
    <property type="match status" value="1"/>
</dbReference>
<dbReference type="Proteomes" id="UP000247892">
    <property type="component" value="Unassembled WGS sequence"/>
</dbReference>
<dbReference type="AlphaFoldDB" id="A0A318LQE6"/>
<dbReference type="InterPro" id="IPR052513">
    <property type="entry name" value="Thioester_dehydratase-like"/>
</dbReference>
<name>A0A318LQE6_9PSEU</name>
<dbReference type="Pfam" id="PF01796">
    <property type="entry name" value="OB_ChsH2_C"/>
    <property type="match status" value="1"/>
</dbReference>
<evidence type="ECO:0000313" key="3">
    <source>
        <dbReference type="EMBL" id="PXY36723.1"/>
    </source>
</evidence>
<dbReference type="PANTHER" id="PTHR34075:SF5">
    <property type="entry name" value="BLR3430 PROTEIN"/>
    <property type="match status" value="1"/>
</dbReference>